<feature type="compositionally biased region" description="Polar residues" evidence="1">
    <location>
        <begin position="7"/>
        <end position="17"/>
    </location>
</feature>
<feature type="region of interest" description="Disordered" evidence="1">
    <location>
        <begin position="437"/>
        <end position="458"/>
    </location>
</feature>
<feature type="compositionally biased region" description="Low complexity" evidence="1">
    <location>
        <begin position="383"/>
        <end position="393"/>
    </location>
</feature>
<feature type="compositionally biased region" description="Low complexity" evidence="1">
    <location>
        <begin position="666"/>
        <end position="677"/>
    </location>
</feature>
<feature type="compositionally biased region" description="Polar residues" evidence="1">
    <location>
        <begin position="165"/>
        <end position="182"/>
    </location>
</feature>
<organism evidence="2 3">
    <name type="scientific">Septoria linicola</name>
    <dbReference type="NCBI Taxonomy" id="215465"/>
    <lineage>
        <taxon>Eukaryota</taxon>
        <taxon>Fungi</taxon>
        <taxon>Dikarya</taxon>
        <taxon>Ascomycota</taxon>
        <taxon>Pezizomycotina</taxon>
        <taxon>Dothideomycetes</taxon>
        <taxon>Dothideomycetidae</taxon>
        <taxon>Mycosphaerellales</taxon>
        <taxon>Mycosphaerellaceae</taxon>
        <taxon>Septoria</taxon>
    </lineage>
</organism>
<feature type="region of interest" description="Disordered" evidence="1">
    <location>
        <begin position="703"/>
        <end position="728"/>
    </location>
</feature>
<feature type="compositionally biased region" description="Basic and acidic residues" evidence="1">
    <location>
        <begin position="766"/>
        <end position="776"/>
    </location>
</feature>
<feature type="compositionally biased region" description="Polar residues" evidence="1">
    <location>
        <begin position="749"/>
        <end position="759"/>
    </location>
</feature>
<feature type="region of interest" description="Disordered" evidence="1">
    <location>
        <begin position="744"/>
        <end position="793"/>
    </location>
</feature>
<evidence type="ECO:0000313" key="3">
    <source>
        <dbReference type="Proteomes" id="UP001056384"/>
    </source>
</evidence>
<feature type="compositionally biased region" description="Low complexity" evidence="1">
    <location>
        <begin position="481"/>
        <end position="498"/>
    </location>
</feature>
<evidence type="ECO:0000313" key="2">
    <source>
        <dbReference type="EMBL" id="USW48635.1"/>
    </source>
</evidence>
<feature type="region of interest" description="Disordered" evidence="1">
    <location>
        <begin position="317"/>
        <end position="341"/>
    </location>
</feature>
<keyword evidence="3" id="KW-1185">Reference proteome</keyword>
<dbReference type="EMBL" id="CP099418">
    <property type="protein sequence ID" value="USW48635.1"/>
    <property type="molecule type" value="Genomic_DNA"/>
</dbReference>
<feature type="region of interest" description="Disordered" evidence="1">
    <location>
        <begin position="637"/>
        <end position="677"/>
    </location>
</feature>
<dbReference type="Proteomes" id="UP001056384">
    <property type="component" value="Chromosome 1"/>
</dbReference>
<protein>
    <submittedName>
        <fullName evidence="2">Uncharacterized protein</fullName>
    </submittedName>
</protein>
<proteinExistence type="predicted"/>
<evidence type="ECO:0000256" key="1">
    <source>
        <dbReference type="SAM" id="MobiDB-lite"/>
    </source>
</evidence>
<dbReference type="OrthoDB" id="3897620at2759"/>
<name>A0A9Q9AGG9_9PEZI</name>
<gene>
    <name evidence="2" type="ORF">Slin15195_G019540</name>
</gene>
<feature type="compositionally biased region" description="Basic and acidic residues" evidence="1">
    <location>
        <begin position="373"/>
        <end position="382"/>
    </location>
</feature>
<feature type="region of interest" description="Disordered" evidence="1">
    <location>
        <begin position="356"/>
        <end position="399"/>
    </location>
</feature>
<feature type="region of interest" description="Disordered" evidence="1">
    <location>
        <begin position="481"/>
        <end position="522"/>
    </location>
</feature>
<feature type="region of interest" description="Disordered" evidence="1">
    <location>
        <begin position="1"/>
        <end position="23"/>
    </location>
</feature>
<accession>A0A9Q9AGG9</accession>
<reference evidence="2" key="1">
    <citation type="submission" date="2022-06" db="EMBL/GenBank/DDBJ databases">
        <title>Complete genome sequences of two strains of the flax pathogen Septoria linicola.</title>
        <authorList>
            <person name="Lapalu N."/>
            <person name="Simon A."/>
            <person name="Demenou B."/>
            <person name="Paumier D."/>
            <person name="Guillot M.-P."/>
            <person name="Gout L."/>
            <person name="Valade R."/>
        </authorList>
    </citation>
    <scope>NUCLEOTIDE SEQUENCE</scope>
    <source>
        <strain evidence="2">SE15195</strain>
    </source>
</reference>
<sequence length="1009" mass="108793">MERGVSPTPSSCHSSQDLGRPRKSAASYRLFPIVEPTPPASPVALKRASLHRASGAYRRRSSSLENGPKEAIAVASLTTTAQSTVSLRESRKVSLPDIRPGLQTVKELDSAAAEPSPRPFDAARVCALDDHVRTTSAPGDPPTPEGADRATIGNARHGDRDVASASRNFTSTFANSLPSPSFASGLRTKRSKPNLRITVAPKGSVDRAPCPPTKSPRHLREKSEFSQSSVATSDLRPSLETSTPDLTSSAIAKQQSFVPAVANVKVRELTVTSPTARGRAVRKFWPKIFPKEEGSTPPAQLSFSNNESLQSHIRASTAGVLGSRSPTNSSHTTTKSLEDTMKARLPVSRLLEVSQTYLTSPTVPPKTGLRLHKSAERLRSESRPSSPSVAGSEAMAESYDGGRTQRFAGSVLGVPSTAQLSQRPSTADDRQSIADAIRNHSRGPILPRPSDGDDSSTVSLMRPQASAALAIARANVAALRNSSVSSDSPGISDIGRSSASETGSYHRALTADTLSRRTSSPTRADPIAALKELSEQCDALHARYASLRNERQKMSSGLIDKLKEQRTDPDYLSTLLNDQLSLAAISSSMDICFAKLKSLECRKEDATSALIAQSADTKKSPTDHIAAMIASMAVGSRKSSLAPSADSENRYALTGRSTPDYSMHRSTQSSLPTSFSYSSESTSQEYRLSCASSLRNDSAFQTDFSERSASETIPEVIESPRQQRTDRPRDLLVVQASDAANERFLLSPTRFTPPQISSQVEDEGQAESKPEDRNSFDDEPSDGLLDGTPKRIRVPGSKAAKVLGLLTKDGKEDPLVKMPPELASLSSPGDVDIDFEIHPRGPSFDLTLPAPPVYSNAAHHGSAERLDSPAIHDLEAQLENFPKPVINPSSSRARSKQFTILAPLAANPPTPLVETFGERYKQEEVIRPPRRDSARATQAQIQQYVDKNTPNINNNTNTKTVTRSMTQGSTRTTHTIQVYLEQDDFEILDLYRRGSEAAIAAIAEPMPVS</sequence>
<feature type="compositionally biased region" description="Polar residues" evidence="1">
    <location>
        <begin position="324"/>
        <end position="335"/>
    </location>
</feature>
<feature type="compositionally biased region" description="Polar residues" evidence="1">
    <location>
        <begin position="512"/>
        <end position="522"/>
    </location>
</feature>
<feature type="region of interest" description="Disordered" evidence="1">
    <location>
        <begin position="131"/>
        <end position="247"/>
    </location>
</feature>
<dbReference type="AlphaFoldDB" id="A0A9Q9AGG9"/>